<feature type="region of interest" description="Disordered" evidence="1">
    <location>
        <begin position="285"/>
        <end position="343"/>
    </location>
</feature>
<sequence>MWDSHFRVGGGAGTDLLLEVCPVRAKSVNEGYHDLESPLNGEAHNGEDDIPANVRTEISIYAGRGVRIESWGPTWLWGCGSEHTQLYQWQLLSVANIYLGHMKTDTPYYQPNPTALEPYTIGEDDCQISVVDTNYPEGVWIYNIFMKGSIEIVSPEGGIRPLLLGDTLSNGYTSEAAAWLVLALKGNIGSDPDEDSGSGVVFIDLEIWDGAAGIVTIQCSAHLTYVLPPLSLPEPTAITFPPYTTLLEVGWFEPTEYKEAAQQLHRRHIEGETLATIRPTRSVLPPLFTITDDPDPEDDGTSNPVNTREITPPPWPWPSDKTPPPTTTTSTEGDDDDDDEDDVDFPVIIHTNGLLKPSCKSGCGKKGQVFCDRPCLLFCPSGNFDFDSWDSNDPNSSIPSNGPEPTECKTSTFSSCRTHCTAVPTSTCTSTRSDVLGRDTTGTEIAATITPAPAGPAEFEQWDTSSLEFADELSVAQSVLDYIVTLAASILQREPQPQPQPPATSRCPIRQTQQ</sequence>
<evidence type="ECO:0000313" key="3">
    <source>
        <dbReference type="Proteomes" id="UP000224634"/>
    </source>
</evidence>
<feature type="region of interest" description="Disordered" evidence="1">
    <location>
        <begin position="493"/>
        <end position="514"/>
    </location>
</feature>
<dbReference type="Gene3D" id="2.160.20.10">
    <property type="entry name" value="Single-stranded right-handed beta-helix, Pectin lyase-like"/>
    <property type="match status" value="1"/>
</dbReference>
<protein>
    <submittedName>
        <fullName evidence="2">Uncharacterized protein</fullName>
    </submittedName>
</protein>
<dbReference type="EMBL" id="PDNA01000070">
    <property type="protein sequence ID" value="PGH16891.1"/>
    <property type="molecule type" value="Genomic_DNA"/>
</dbReference>
<keyword evidence="3" id="KW-1185">Reference proteome</keyword>
<evidence type="ECO:0000256" key="1">
    <source>
        <dbReference type="SAM" id="MobiDB-lite"/>
    </source>
</evidence>
<dbReference type="OrthoDB" id="1046782at2759"/>
<dbReference type="InterPro" id="IPR012334">
    <property type="entry name" value="Pectin_lyas_fold"/>
</dbReference>
<gene>
    <name evidence="2" type="ORF">AJ80_05035</name>
</gene>
<organism evidence="2 3">
    <name type="scientific">Polytolypa hystricis (strain UAMH7299)</name>
    <dbReference type="NCBI Taxonomy" id="1447883"/>
    <lineage>
        <taxon>Eukaryota</taxon>
        <taxon>Fungi</taxon>
        <taxon>Dikarya</taxon>
        <taxon>Ascomycota</taxon>
        <taxon>Pezizomycotina</taxon>
        <taxon>Eurotiomycetes</taxon>
        <taxon>Eurotiomycetidae</taxon>
        <taxon>Onygenales</taxon>
        <taxon>Onygenales incertae sedis</taxon>
        <taxon>Polytolypa</taxon>
    </lineage>
</organism>
<accession>A0A2B7Y763</accession>
<evidence type="ECO:0000313" key="2">
    <source>
        <dbReference type="EMBL" id="PGH16891.1"/>
    </source>
</evidence>
<proteinExistence type="predicted"/>
<feature type="compositionally biased region" description="Acidic residues" evidence="1">
    <location>
        <begin position="332"/>
        <end position="343"/>
    </location>
</feature>
<reference evidence="2 3" key="1">
    <citation type="submission" date="2017-10" db="EMBL/GenBank/DDBJ databases">
        <title>Comparative genomics in systemic dimorphic fungi from Ajellomycetaceae.</title>
        <authorList>
            <person name="Munoz J.F."/>
            <person name="Mcewen J.G."/>
            <person name="Clay O.K."/>
            <person name="Cuomo C.A."/>
        </authorList>
    </citation>
    <scope>NUCLEOTIDE SEQUENCE [LARGE SCALE GENOMIC DNA]</scope>
    <source>
        <strain evidence="2 3">UAMH7299</strain>
    </source>
</reference>
<dbReference type="Proteomes" id="UP000224634">
    <property type="component" value="Unassembled WGS sequence"/>
</dbReference>
<comment type="caution">
    <text evidence="2">The sequence shown here is derived from an EMBL/GenBank/DDBJ whole genome shotgun (WGS) entry which is preliminary data.</text>
</comment>
<dbReference type="STRING" id="1447883.A0A2B7Y763"/>
<feature type="compositionally biased region" description="Pro residues" evidence="1">
    <location>
        <begin position="311"/>
        <end position="326"/>
    </location>
</feature>
<name>A0A2B7Y763_POLH7</name>
<dbReference type="AlphaFoldDB" id="A0A2B7Y763"/>